<evidence type="ECO:0000313" key="7">
    <source>
        <dbReference type="Proteomes" id="UP000501168"/>
    </source>
</evidence>
<dbReference type="InterPro" id="IPR003510">
    <property type="entry name" value="Fumarate_red_C"/>
</dbReference>
<dbReference type="EMBL" id="CP050253">
    <property type="protein sequence ID" value="QIQ20780.1"/>
    <property type="molecule type" value="Genomic_DNA"/>
</dbReference>
<name>A0A6G9IB23_9GAMM</name>
<keyword evidence="1 5" id="KW-1003">Cell membrane</keyword>
<dbReference type="KEGG" id="orb:IPMB12_03225"/>
<dbReference type="SUPFAM" id="SSF81343">
    <property type="entry name" value="Fumarate reductase respiratory complex transmembrane subunits"/>
    <property type="match status" value="1"/>
</dbReference>
<dbReference type="AlphaFoldDB" id="A0A6G9IB23"/>
<dbReference type="PIRSF" id="PIRSF000180">
    <property type="entry name" value="FrdC"/>
    <property type="match status" value="1"/>
</dbReference>
<evidence type="ECO:0000256" key="4">
    <source>
        <dbReference type="ARBA" id="ARBA00023136"/>
    </source>
</evidence>
<evidence type="ECO:0000313" key="6">
    <source>
        <dbReference type="EMBL" id="QIQ20780.1"/>
    </source>
</evidence>
<dbReference type="InterPro" id="IPR034804">
    <property type="entry name" value="SQR/QFR_C/D"/>
</dbReference>
<dbReference type="RefSeq" id="WP_166914904.1">
    <property type="nucleotide sequence ID" value="NZ_CP050253.1"/>
</dbReference>
<dbReference type="HAMAP" id="MF_00708">
    <property type="entry name" value="Fumarate_red_C"/>
    <property type="match status" value="1"/>
</dbReference>
<evidence type="ECO:0000256" key="2">
    <source>
        <dbReference type="ARBA" id="ARBA00022692"/>
    </source>
</evidence>
<keyword evidence="4 5" id="KW-0472">Membrane</keyword>
<evidence type="ECO:0000256" key="5">
    <source>
        <dbReference type="HAMAP-Rule" id="MF_00708"/>
    </source>
</evidence>
<reference evidence="6 7" key="1">
    <citation type="submission" date="2020-03" db="EMBL/GenBank/DDBJ databases">
        <title>Complete genome sequence of Orbus sp. IPMB12 (BCRC 80908).</title>
        <authorList>
            <person name="Lo W.-S."/>
            <person name="Chang T.-H."/>
            <person name="Kuo C.-H."/>
        </authorList>
    </citation>
    <scope>NUCLEOTIDE SEQUENCE [LARGE SCALE GENOMIC DNA]</scope>
    <source>
        <strain evidence="6 7">IPMB12</strain>
    </source>
</reference>
<dbReference type="Gene3D" id="1.20.1300.10">
    <property type="entry name" value="Fumarate reductase/succinate dehydrogenase, transmembrane subunit"/>
    <property type="match status" value="1"/>
</dbReference>
<evidence type="ECO:0000256" key="3">
    <source>
        <dbReference type="ARBA" id="ARBA00022989"/>
    </source>
</evidence>
<keyword evidence="3 5" id="KW-1133">Transmembrane helix</keyword>
<dbReference type="FunCoup" id="A0A6G9IB23">
    <property type="interactions" value="213"/>
</dbReference>
<feature type="transmembrane region" description="Helical" evidence="5">
    <location>
        <begin position="112"/>
        <end position="135"/>
    </location>
</feature>
<keyword evidence="7" id="KW-1185">Reference proteome</keyword>
<organism evidence="6 7">
    <name type="scientific">Zophobihabitans entericus</name>
    <dbReference type="NCBI Taxonomy" id="1635327"/>
    <lineage>
        <taxon>Bacteria</taxon>
        <taxon>Pseudomonadati</taxon>
        <taxon>Pseudomonadota</taxon>
        <taxon>Gammaproteobacteria</taxon>
        <taxon>Orbales</taxon>
        <taxon>Orbaceae</taxon>
        <taxon>Zophobihabitans</taxon>
    </lineage>
</organism>
<dbReference type="Proteomes" id="UP000501168">
    <property type="component" value="Chromosome"/>
</dbReference>
<accession>A0A6G9IB23</accession>
<keyword evidence="2 5" id="KW-0812">Transmembrane</keyword>
<comment type="subunit">
    <text evidence="5">Part of an enzyme complex containing four subunits: a flavoprotein (FrdA), an iron-sulfur protein (FrdB), and two hydrophobic anchor proteins (FrdC and FrdD).</text>
</comment>
<comment type="subcellular location">
    <subcellularLocation>
        <location evidence="5">Cell membrane</location>
        <topology evidence="5">Multi-pass membrane protein</topology>
    </subcellularLocation>
</comment>
<dbReference type="InParanoid" id="A0A6G9IB23"/>
<dbReference type="GO" id="GO:0005886">
    <property type="term" value="C:plasma membrane"/>
    <property type="evidence" value="ECO:0007669"/>
    <property type="project" value="UniProtKB-SubCell"/>
</dbReference>
<sequence>MNIEPQDEKSSYRKPYQPEMPATWWQKMAVYRKYILRESTSVLMIWFSLLILYGLTTINTDEFYNFIFFVRHPVVIAINAITLLAALYHSITWFNLAPKAMNVVVKDRKLPALIPIMALWILTIVASVVLFMIVVR</sequence>
<gene>
    <name evidence="5" type="primary">frdC</name>
    <name evidence="6" type="ORF">IPMB12_03225</name>
</gene>
<evidence type="ECO:0000256" key="1">
    <source>
        <dbReference type="ARBA" id="ARBA00022475"/>
    </source>
</evidence>
<feature type="transmembrane region" description="Helical" evidence="5">
    <location>
        <begin position="66"/>
        <end position="91"/>
    </location>
</feature>
<comment type="similarity">
    <text evidence="5">Belongs to the FrdC family.</text>
</comment>
<comment type="function">
    <text evidence="5">Anchors the catalytic components of the fumarate reductase complex to the cell membrane, binds quinones.</text>
</comment>
<proteinExistence type="inferred from homology"/>
<feature type="transmembrane region" description="Helical" evidence="5">
    <location>
        <begin position="34"/>
        <end position="54"/>
    </location>
</feature>
<dbReference type="GO" id="GO:0045283">
    <property type="term" value="C:fumarate reductase complex"/>
    <property type="evidence" value="ECO:0007669"/>
    <property type="project" value="UniProtKB-UniRule"/>
</dbReference>
<dbReference type="GO" id="GO:0000104">
    <property type="term" value="F:succinate dehydrogenase activity"/>
    <property type="evidence" value="ECO:0007669"/>
    <property type="project" value="UniProtKB-UniRule"/>
</dbReference>
<protein>
    <recommendedName>
        <fullName evidence="5">Fumarate reductase subunit C</fullName>
    </recommendedName>
    <alternativeName>
        <fullName evidence="5">Quinol-fumarate reductase subunit C</fullName>
        <shortName evidence="5">QFR subunit C</shortName>
    </alternativeName>
</protein>
<dbReference type="Pfam" id="PF02300">
    <property type="entry name" value="Fumarate_red_C"/>
    <property type="match status" value="1"/>
</dbReference>